<reference evidence="1 2" key="1">
    <citation type="submission" date="2016-11" db="EMBL/GenBank/DDBJ databases">
        <authorList>
            <person name="Varghese N."/>
            <person name="Submissions S."/>
        </authorList>
    </citation>
    <scope>NUCLEOTIDE SEQUENCE [LARGE SCALE GENOMIC DNA]</scope>
    <source>
        <strain evidence="1 2">DSM 22613</strain>
    </source>
</reference>
<dbReference type="GeneID" id="44958935"/>
<name>A0AAX2F597_9BACT</name>
<keyword evidence="2" id="KW-1185">Reference proteome</keyword>
<evidence type="ECO:0000313" key="1">
    <source>
        <dbReference type="EMBL" id="SHF97270.1"/>
    </source>
</evidence>
<dbReference type="RefSeq" id="WP_044081105.1">
    <property type="nucleotide sequence ID" value="NZ_CP072390.1"/>
</dbReference>
<accession>A0AAX2F597</accession>
<dbReference type="Proteomes" id="UP000184105">
    <property type="component" value="Unassembled WGS sequence"/>
</dbReference>
<protein>
    <recommendedName>
        <fullName evidence="3">DUF2188 domain-containing protein</fullName>
    </recommendedName>
</protein>
<proteinExistence type="predicted"/>
<comment type="caution">
    <text evidence="1">The sequence shown here is derived from an EMBL/GenBank/DDBJ whole genome shotgun (WGS) entry which is preliminary data.</text>
</comment>
<gene>
    <name evidence="1" type="ORF">SAMN05444364_12238</name>
</gene>
<dbReference type="EMBL" id="FQWA01000022">
    <property type="protein sequence ID" value="SHF97270.1"/>
    <property type="molecule type" value="Genomic_DNA"/>
</dbReference>
<evidence type="ECO:0000313" key="2">
    <source>
        <dbReference type="Proteomes" id="UP000184105"/>
    </source>
</evidence>
<evidence type="ECO:0008006" key="3">
    <source>
        <dbReference type="Google" id="ProtNLM"/>
    </source>
</evidence>
<organism evidence="1 2">
    <name type="scientific">Prevotella scopos JCM 17725</name>
    <dbReference type="NCBI Taxonomy" id="1236518"/>
    <lineage>
        <taxon>Bacteria</taxon>
        <taxon>Pseudomonadati</taxon>
        <taxon>Bacteroidota</taxon>
        <taxon>Bacteroidia</taxon>
        <taxon>Bacteroidales</taxon>
        <taxon>Prevotellaceae</taxon>
        <taxon>Prevotella</taxon>
    </lineage>
</organism>
<sequence>MIIKVTTGEQFETRKEAKERVGGKWAFERLVKNGEIRFIKDGNNIASDGLHYPKQGNRSLS</sequence>
<dbReference type="AlphaFoldDB" id="A0AAX2F597"/>